<dbReference type="HAMAP" id="MF_01376">
    <property type="entry name" value="PhnW_aminotrans_5"/>
    <property type="match status" value="1"/>
</dbReference>
<organism evidence="10 11">
    <name type="scientific">Rhizosaccharibacter radicis</name>
    <dbReference type="NCBI Taxonomy" id="2782605"/>
    <lineage>
        <taxon>Bacteria</taxon>
        <taxon>Pseudomonadati</taxon>
        <taxon>Pseudomonadota</taxon>
        <taxon>Alphaproteobacteria</taxon>
        <taxon>Acetobacterales</taxon>
        <taxon>Acetobacteraceae</taxon>
        <taxon>Rhizosaccharibacter</taxon>
    </lineage>
</organism>
<evidence type="ECO:0000259" key="9">
    <source>
        <dbReference type="Pfam" id="PF00266"/>
    </source>
</evidence>
<keyword evidence="4 7" id="KW-0663">Pyridoxal phosphate</keyword>
<dbReference type="Proteomes" id="UP001524547">
    <property type="component" value="Unassembled WGS sequence"/>
</dbReference>
<evidence type="ECO:0000256" key="8">
    <source>
        <dbReference type="SAM" id="MobiDB-lite"/>
    </source>
</evidence>
<dbReference type="Gene3D" id="3.40.640.10">
    <property type="entry name" value="Type I PLP-dependent aspartate aminotransferase-like (Major domain)"/>
    <property type="match status" value="1"/>
</dbReference>
<evidence type="ECO:0000313" key="11">
    <source>
        <dbReference type="Proteomes" id="UP001524547"/>
    </source>
</evidence>
<accession>A0ABT1W0H6</accession>
<dbReference type="Gene3D" id="3.90.1150.10">
    <property type="entry name" value="Aspartate Aminotransferase, domain 1"/>
    <property type="match status" value="1"/>
</dbReference>
<reference evidence="10 11" key="1">
    <citation type="submission" date="2022-06" db="EMBL/GenBank/DDBJ databases">
        <title>Rhizosaccharibacter gen. nov. sp. nov. KSS12, endophytic bacteria isolated from sugarcane.</title>
        <authorList>
            <person name="Pitiwittayakul N."/>
        </authorList>
    </citation>
    <scope>NUCLEOTIDE SEQUENCE [LARGE SCALE GENOMIC DNA]</scope>
    <source>
        <strain evidence="10 11">KSS12</strain>
    </source>
</reference>
<dbReference type="SUPFAM" id="SSF53383">
    <property type="entry name" value="PLP-dependent transferases"/>
    <property type="match status" value="1"/>
</dbReference>
<evidence type="ECO:0000256" key="7">
    <source>
        <dbReference type="HAMAP-Rule" id="MF_01376"/>
    </source>
</evidence>
<sequence length="403" mass="42549">MRTVIDNQLPPAVAPLPLSGRATGPGADTAPGAIPGAVPDTAGPERVLLLTPGPLTTSDRTRAALNHDWGSRDARFIALTSRLRERLAAVAGGTGTHETVLLPGSGTFAVEAAIQSLVPRDGRALVLANGAYGRRMAEMLRRLGRAHDTMQWAEHEPVDPAALDRRLAAEPAVTDVLVVQCETTSGILNPVDEVASAVRRHGRRLMVDAMSAIGALPVAAARWNASAVMASSNKGLEGVPGIGFVVAERAHLAASAGVAASLSLDLHAQWDGFRRDGQWRFTPPVQVAAALDAALDQLDEEGGVPARHARYARNCRVLVDGMRALGFQTLLPDALQAPVIVTFRDPGPPFSFERFYDALQAQGIVIYPGKLTREPSFRIGCIGAIGAADLARAVRVAGDTLRR</sequence>
<feature type="domain" description="Aminotransferase class V" evidence="9">
    <location>
        <begin position="71"/>
        <end position="378"/>
    </location>
</feature>
<dbReference type="GO" id="GO:0047304">
    <property type="term" value="F:2-aminoethylphosphonate-pyruvate transaminase activity"/>
    <property type="evidence" value="ECO:0007669"/>
    <property type="project" value="UniProtKB-EC"/>
</dbReference>
<feature type="modified residue" description="N6-(pyridoxal phosphate)lysine" evidence="7">
    <location>
        <position position="234"/>
    </location>
</feature>
<dbReference type="Pfam" id="PF00266">
    <property type="entry name" value="Aminotran_5"/>
    <property type="match status" value="1"/>
</dbReference>
<comment type="subunit">
    <text evidence="7">Homodimer.</text>
</comment>
<gene>
    <name evidence="7" type="primary">phnW</name>
    <name evidence="10" type="ORF">NFI88_14750</name>
</gene>
<feature type="region of interest" description="Disordered" evidence="8">
    <location>
        <begin position="1"/>
        <end position="33"/>
    </location>
</feature>
<dbReference type="NCBIfam" id="TIGR02326">
    <property type="entry name" value="transamin_PhnW"/>
    <property type="match status" value="1"/>
</dbReference>
<dbReference type="PANTHER" id="PTHR42778">
    <property type="entry name" value="2-AMINOETHYLPHOSPHONATE--PYRUVATE TRANSAMINASE"/>
    <property type="match status" value="1"/>
</dbReference>
<keyword evidence="11" id="KW-1185">Reference proteome</keyword>
<evidence type="ECO:0000256" key="4">
    <source>
        <dbReference type="ARBA" id="ARBA00022898"/>
    </source>
</evidence>
<evidence type="ECO:0000256" key="3">
    <source>
        <dbReference type="ARBA" id="ARBA00022679"/>
    </source>
</evidence>
<dbReference type="InterPro" id="IPR015422">
    <property type="entry name" value="PyrdxlP-dep_Trfase_small"/>
</dbReference>
<protein>
    <recommendedName>
        <fullName evidence="7">2-aminoethylphosphonate--pyruvate transaminase</fullName>
        <ecNumber evidence="7">2.6.1.37</ecNumber>
    </recommendedName>
    <alternativeName>
        <fullName evidence="7">2-aminoethylphosphonate aminotransferase</fullName>
    </alternativeName>
    <alternativeName>
        <fullName evidence="7">AEP transaminase</fullName>
        <shortName evidence="7">AEPT</shortName>
    </alternativeName>
</protein>
<dbReference type="InterPro" id="IPR024169">
    <property type="entry name" value="SP_NH2Trfase/AEP_transaminase"/>
</dbReference>
<dbReference type="InterPro" id="IPR000192">
    <property type="entry name" value="Aminotrans_V_dom"/>
</dbReference>
<dbReference type="EC" id="2.6.1.37" evidence="7"/>
<evidence type="ECO:0000256" key="6">
    <source>
        <dbReference type="ARBA" id="ARBA00049460"/>
    </source>
</evidence>
<dbReference type="EMBL" id="JAMZEJ010000009">
    <property type="protein sequence ID" value="MCQ8242096.1"/>
    <property type="molecule type" value="Genomic_DNA"/>
</dbReference>
<comment type="function">
    <text evidence="7">Involved in phosphonate degradation.</text>
</comment>
<comment type="similarity">
    <text evidence="7">Belongs to the class-V pyridoxal-phosphate-dependent aminotransferase family. PhnW subfamily.</text>
</comment>
<dbReference type="InterPro" id="IPR015424">
    <property type="entry name" value="PyrdxlP-dep_Trfase"/>
</dbReference>
<dbReference type="InterPro" id="IPR012703">
    <property type="entry name" value="NH2EtPonate_pyrv_transaminase"/>
</dbReference>
<dbReference type="PIRSF" id="PIRSF000524">
    <property type="entry name" value="SPT"/>
    <property type="match status" value="1"/>
</dbReference>
<evidence type="ECO:0000256" key="1">
    <source>
        <dbReference type="ARBA" id="ARBA00001933"/>
    </source>
</evidence>
<proteinExistence type="inferred from homology"/>
<comment type="caution">
    <text evidence="10">The sequence shown here is derived from an EMBL/GenBank/DDBJ whole genome shotgun (WGS) entry which is preliminary data.</text>
</comment>
<dbReference type="RefSeq" id="WP_422920850.1">
    <property type="nucleotide sequence ID" value="NZ_JAMZEJ010000009.1"/>
</dbReference>
<keyword evidence="3 7" id="KW-0808">Transferase</keyword>
<keyword evidence="5 7" id="KW-0670">Pyruvate</keyword>
<comment type="catalytic activity">
    <reaction evidence="6 7">
        <text>(2-aminoethyl)phosphonate + pyruvate = phosphonoacetaldehyde + L-alanine</text>
        <dbReference type="Rhea" id="RHEA:17021"/>
        <dbReference type="ChEBI" id="CHEBI:15361"/>
        <dbReference type="ChEBI" id="CHEBI:57418"/>
        <dbReference type="ChEBI" id="CHEBI:57972"/>
        <dbReference type="ChEBI" id="CHEBI:58383"/>
        <dbReference type="EC" id="2.6.1.37"/>
    </reaction>
</comment>
<name>A0ABT1W0H6_9PROT</name>
<evidence type="ECO:0000256" key="2">
    <source>
        <dbReference type="ARBA" id="ARBA00022576"/>
    </source>
</evidence>
<dbReference type="NCBIfam" id="NF010006">
    <property type="entry name" value="PRK13479.1"/>
    <property type="match status" value="1"/>
</dbReference>
<feature type="compositionally biased region" description="Low complexity" evidence="8">
    <location>
        <begin position="20"/>
        <end position="33"/>
    </location>
</feature>
<dbReference type="PANTHER" id="PTHR42778:SF1">
    <property type="entry name" value="2-AMINOETHYLPHOSPHONATE--PYRUVATE TRANSAMINASE"/>
    <property type="match status" value="1"/>
</dbReference>
<dbReference type="NCBIfam" id="TIGR03301">
    <property type="entry name" value="PhnW-AepZ"/>
    <property type="match status" value="1"/>
</dbReference>
<keyword evidence="2 7" id="KW-0032">Aminotransferase</keyword>
<evidence type="ECO:0000313" key="10">
    <source>
        <dbReference type="EMBL" id="MCQ8242096.1"/>
    </source>
</evidence>
<comment type="cofactor">
    <cofactor evidence="1 7">
        <name>pyridoxal 5'-phosphate</name>
        <dbReference type="ChEBI" id="CHEBI:597326"/>
    </cofactor>
</comment>
<evidence type="ECO:0000256" key="5">
    <source>
        <dbReference type="ARBA" id="ARBA00023317"/>
    </source>
</evidence>
<dbReference type="InterPro" id="IPR015421">
    <property type="entry name" value="PyrdxlP-dep_Trfase_major"/>
</dbReference>